<feature type="transmembrane region" description="Helical" evidence="1">
    <location>
        <begin position="266"/>
        <end position="284"/>
    </location>
</feature>
<evidence type="ECO:0000313" key="2">
    <source>
        <dbReference type="EMBL" id="MBK0393754.1"/>
    </source>
</evidence>
<evidence type="ECO:0000313" key="3">
    <source>
        <dbReference type="Proteomes" id="UP000617041"/>
    </source>
</evidence>
<dbReference type="EMBL" id="JAEDAO010000001">
    <property type="protein sequence ID" value="MBK0393754.1"/>
    <property type="molecule type" value="Genomic_DNA"/>
</dbReference>
<evidence type="ECO:0000256" key="1">
    <source>
        <dbReference type="SAM" id="Phobius"/>
    </source>
</evidence>
<feature type="transmembrane region" description="Helical" evidence="1">
    <location>
        <begin position="195"/>
        <end position="216"/>
    </location>
</feature>
<keyword evidence="1" id="KW-1133">Transmembrane helix</keyword>
<feature type="transmembrane region" description="Helical" evidence="1">
    <location>
        <begin position="315"/>
        <end position="336"/>
    </location>
</feature>
<gene>
    <name evidence="2" type="ORF">I8E28_14240</name>
</gene>
<dbReference type="Proteomes" id="UP000617041">
    <property type="component" value="Unassembled WGS sequence"/>
</dbReference>
<feature type="transmembrane region" description="Helical" evidence="1">
    <location>
        <begin position="89"/>
        <end position="107"/>
    </location>
</feature>
<reference evidence="2" key="1">
    <citation type="submission" date="2020-12" db="EMBL/GenBank/DDBJ databases">
        <title>Ramlibacter sp. nov., isolated from a freshwater alga, Cryptomonas.</title>
        <authorList>
            <person name="Kim H.M."/>
            <person name="Jeon C.O."/>
        </authorList>
    </citation>
    <scope>NUCLEOTIDE SEQUENCE</scope>
    <source>
        <strain evidence="2">CrO1</strain>
    </source>
</reference>
<sequence length="528" mass="58757">MNTIVMPRPASMPVLVSRALTATLALLFLLAYLYTIPAEDAVILYDYAKNLASRGIITYSVHAMPIEGATDFLWMVVIAGLKAMGVDEFASAMVLNAVGVLLVLHAFREPKERILVGVALLLTPYLYASLNGFSAIFFSAWYVLVLRWTLTGSRYVYLSVLVLCLIRPDGVVWGAGCLLYRAITGSGERRLGDEIRNALLCLVLPGVLYFAWRWWYFGEFLPLPFLVKAAAPRDLLLFYSDSVRDVLMVLLPGALAILLSSRRKRLAVEFLALFILPAAFYSAMRLEQNIGNRFLAPMFAGIAFVLAQSDTERRAFLAFLALAIVAQFKLTVVTFAELASSRQENIYGVSKDLGGLQGRMLVTEAGRLAYYSNWFAEDSWGLDTPRYAHALITPQDVSQGHYDLIVAHCELAMLRPGTDLAHDRSRTWHNQCRSMAAAIREGPFDVYLVPFYDGITMRERVKLWMKRDAATAPCLRHDIYAVSKHYAQAGRLESILARYGARKYDPRLEVQEDMVCGGAGQSAGGPSL</sequence>
<organism evidence="2 3">
    <name type="scientific">Ramlibacter algicola</name>
    <dbReference type="NCBI Taxonomy" id="2795217"/>
    <lineage>
        <taxon>Bacteria</taxon>
        <taxon>Pseudomonadati</taxon>
        <taxon>Pseudomonadota</taxon>
        <taxon>Betaproteobacteria</taxon>
        <taxon>Burkholderiales</taxon>
        <taxon>Comamonadaceae</taxon>
        <taxon>Ramlibacter</taxon>
    </lineage>
</organism>
<feature type="transmembrane region" description="Helical" evidence="1">
    <location>
        <begin position="236"/>
        <end position="259"/>
    </location>
</feature>
<name>A0A934Q0E6_9BURK</name>
<keyword evidence="1" id="KW-0472">Membrane</keyword>
<feature type="transmembrane region" description="Helical" evidence="1">
    <location>
        <begin position="290"/>
        <end position="308"/>
    </location>
</feature>
<comment type="caution">
    <text evidence="2">The sequence shown here is derived from an EMBL/GenBank/DDBJ whole genome shotgun (WGS) entry which is preliminary data.</text>
</comment>
<feature type="transmembrane region" description="Helical" evidence="1">
    <location>
        <begin position="155"/>
        <end position="183"/>
    </location>
</feature>
<dbReference type="AlphaFoldDB" id="A0A934Q0E6"/>
<accession>A0A934Q0E6</accession>
<dbReference type="RefSeq" id="WP_200788703.1">
    <property type="nucleotide sequence ID" value="NZ_JAEDAO010000001.1"/>
</dbReference>
<proteinExistence type="predicted"/>
<feature type="transmembrane region" description="Helical" evidence="1">
    <location>
        <begin position="114"/>
        <end position="143"/>
    </location>
</feature>
<keyword evidence="3" id="KW-1185">Reference proteome</keyword>
<protein>
    <submittedName>
        <fullName evidence="2">Uncharacterized protein</fullName>
    </submittedName>
</protein>
<keyword evidence="1" id="KW-0812">Transmembrane</keyword>